<feature type="compositionally biased region" description="Low complexity" evidence="1">
    <location>
        <begin position="75"/>
        <end position="90"/>
    </location>
</feature>
<dbReference type="InParanoid" id="L7JWE1"/>
<keyword evidence="3" id="KW-1185">Reference proteome</keyword>
<evidence type="ECO:0000313" key="3">
    <source>
        <dbReference type="Proteomes" id="UP000011185"/>
    </source>
</evidence>
<proteinExistence type="predicted"/>
<dbReference type="AlphaFoldDB" id="L7JWE1"/>
<accession>L7JWE1</accession>
<evidence type="ECO:0000256" key="1">
    <source>
        <dbReference type="SAM" id="MobiDB-lite"/>
    </source>
</evidence>
<dbReference type="EMBL" id="JH993996">
    <property type="protein sequence ID" value="ELQ75067.1"/>
    <property type="molecule type" value="Genomic_DNA"/>
</dbReference>
<evidence type="ECO:0000313" key="2">
    <source>
        <dbReference type="EMBL" id="ELQ75067.1"/>
    </source>
</evidence>
<dbReference type="VEuPathDB" id="MicrosporidiaDB:THOM_1996"/>
<name>L7JWE1_TRAHO</name>
<dbReference type="HOGENOM" id="CLU_1518914_0_0_1"/>
<feature type="region of interest" description="Disordered" evidence="1">
    <location>
        <begin position="67"/>
        <end position="90"/>
    </location>
</feature>
<dbReference type="Proteomes" id="UP000011185">
    <property type="component" value="Unassembled WGS sequence"/>
</dbReference>
<organism evidence="2 3">
    <name type="scientific">Trachipleistophora hominis</name>
    <name type="common">Microsporidian parasite</name>
    <dbReference type="NCBI Taxonomy" id="72359"/>
    <lineage>
        <taxon>Eukaryota</taxon>
        <taxon>Fungi</taxon>
        <taxon>Fungi incertae sedis</taxon>
        <taxon>Microsporidia</taxon>
        <taxon>Pleistophoridae</taxon>
        <taxon>Trachipleistophora</taxon>
    </lineage>
</organism>
<reference evidence="2 3" key="1">
    <citation type="journal article" date="2012" name="PLoS Pathog.">
        <title>The genome of the obligate intracellular parasite Trachipleistophora hominis: new insights into microsporidian genome dynamics and reductive evolution.</title>
        <authorList>
            <person name="Heinz E."/>
            <person name="Williams T.A."/>
            <person name="Nakjang S."/>
            <person name="Noel C.J."/>
            <person name="Swan D.C."/>
            <person name="Goldberg A.V."/>
            <person name="Harris S.R."/>
            <person name="Weinmaier T."/>
            <person name="Markert S."/>
            <person name="Becher D."/>
            <person name="Bernhardt J."/>
            <person name="Dagan T."/>
            <person name="Hacker C."/>
            <person name="Lucocq J.M."/>
            <person name="Schweder T."/>
            <person name="Rattei T."/>
            <person name="Hall N."/>
            <person name="Hirt R.P."/>
            <person name="Embley T.M."/>
        </authorList>
    </citation>
    <scope>NUCLEOTIDE SEQUENCE [LARGE SCALE GENOMIC DNA]</scope>
</reference>
<protein>
    <submittedName>
        <fullName evidence="2">Putative LRR containing protein</fullName>
    </submittedName>
</protein>
<gene>
    <name evidence="2" type="ORF">THOM_1996</name>
</gene>
<sequence>MNSFFQLILRFTNDNSEKQDSYEIYSETKDAKLSDYMKRPEKDQDFPKVRDYNDDVDELGLFSGSKRVSVHSQESENLSNSSKNDNSTSSVLKDEQVKYVKVILPITRGLYRKITNLRHNDSSDLDIEEIYEVIMSNLFTVLDNRQVIVLRIYLSCNMSKICVIGYINTILRRFTIN</sequence>